<dbReference type="InterPro" id="IPR046214">
    <property type="entry name" value="DUF6247"/>
</dbReference>
<organism evidence="1 2">
    <name type="scientific">Actinomycetospora aeridis</name>
    <dbReference type="NCBI Taxonomy" id="3129231"/>
    <lineage>
        <taxon>Bacteria</taxon>
        <taxon>Bacillati</taxon>
        <taxon>Actinomycetota</taxon>
        <taxon>Actinomycetes</taxon>
        <taxon>Pseudonocardiales</taxon>
        <taxon>Pseudonocardiaceae</taxon>
        <taxon>Actinomycetospora</taxon>
    </lineage>
</organism>
<dbReference type="Proteomes" id="UP001370100">
    <property type="component" value="Unassembled WGS sequence"/>
</dbReference>
<gene>
    <name evidence="1" type="ORF">WCD41_20570</name>
</gene>
<dbReference type="RefSeq" id="WP_337715816.1">
    <property type="nucleotide sequence ID" value="NZ_JBBEGL010000005.1"/>
</dbReference>
<evidence type="ECO:0000313" key="2">
    <source>
        <dbReference type="Proteomes" id="UP001370100"/>
    </source>
</evidence>
<name>A0ABU8N8Z5_9PSEU</name>
<dbReference type="Pfam" id="PF19760">
    <property type="entry name" value="DUF6247"/>
    <property type="match status" value="1"/>
</dbReference>
<reference evidence="1 2" key="1">
    <citation type="submission" date="2024-03" db="EMBL/GenBank/DDBJ databases">
        <title>Actinomycetospora sp. OC33-EN06, a novel actinomycete isolated from wild orchid (Aerides multiflora).</title>
        <authorList>
            <person name="Suriyachadkun C."/>
        </authorList>
    </citation>
    <scope>NUCLEOTIDE SEQUENCE [LARGE SCALE GENOMIC DNA]</scope>
    <source>
        <strain evidence="1 2">OC33-EN06</strain>
    </source>
</reference>
<keyword evidence="2" id="KW-1185">Reference proteome</keyword>
<protein>
    <submittedName>
        <fullName evidence="1">DUF6247 family protein</fullName>
    </submittedName>
</protein>
<sequence length="108" mass="11746">MTTLAAPHERPDDRSLAVGASPAAIHAGLLPEDREAFLTAYGAALELARSTLHLAPVHHVVEEWRRRAVLQSDPAAFRHSVLRAAEFFAGEAVPDDEPFEVTRTRAGL</sequence>
<accession>A0ABU8N8Z5</accession>
<dbReference type="EMBL" id="JBBEGL010000005">
    <property type="protein sequence ID" value="MEJ2888865.1"/>
    <property type="molecule type" value="Genomic_DNA"/>
</dbReference>
<comment type="caution">
    <text evidence="1">The sequence shown here is derived from an EMBL/GenBank/DDBJ whole genome shotgun (WGS) entry which is preliminary data.</text>
</comment>
<evidence type="ECO:0000313" key="1">
    <source>
        <dbReference type="EMBL" id="MEJ2888865.1"/>
    </source>
</evidence>
<proteinExistence type="predicted"/>